<dbReference type="AlphaFoldDB" id="D2V9C3"/>
<dbReference type="Pfam" id="PF14542">
    <property type="entry name" value="Acetyltransf_CG"/>
    <property type="match status" value="1"/>
</dbReference>
<dbReference type="PANTHER" id="PTHR31435">
    <property type="entry name" value="PROTEIN NATD1"/>
    <property type="match status" value="1"/>
</dbReference>
<dbReference type="VEuPathDB" id="AmoebaDB:NAEGRDRAFT_65390"/>
<proteinExistence type="predicted"/>
<dbReference type="EMBL" id="GG738858">
    <property type="protein sequence ID" value="EFC46433.1"/>
    <property type="molecule type" value="Genomic_DNA"/>
</dbReference>
<dbReference type="InterPro" id="IPR045057">
    <property type="entry name" value="Gcn5-rel_NAT"/>
</dbReference>
<reference evidence="2 3" key="1">
    <citation type="journal article" date="2010" name="Cell">
        <title>The genome of Naegleria gruberi illuminates early eukaryotic versatility.</title>
        <authorList>
            <person name="Fritz-Laylin L.K."/>
            <person name="Prochnik S.E."/>
            <person name="Ginger M.L."/>
            <person name="Dacks J.B."/>
            <person name="Carpenter M.L."/>
            <person name="Field M.C."/>
            <person name="Kuo A."/>
            <person name="Paredez A."/>
            <person name="Chapman J."/>
            <person name="Pham J."/>
            <person name="Shu S."/>
            <person name="Neupane R."/>
            <person name="Cipriano M."/>
            <person name="Mancuso J."/>
            <person name="Tu H."/>
            <person name="Salamov A."/>
            <person name="Lindquist E."/>
            <person name="Shapiro H."/>
            <person name="Lucas S."/>
            <person name="Grigoriev I.V."/>
            <person name="Cande W.Z."/>
            <person name="Fulton C."/>
            <person name="Rokhsar D.S."/>
            <person name="Dawson S.C."/>
        </authorList>
    </citation>
    <scope>NUCLEOTIDE SEQUENCE [LARGE SCALE GENOMIC DNA]</scope>
    <source>
        <strain evidence="2 3">NEG-M</strain>
    </source>
</reference>
<dbReference type="Gene3D" id="3.40.630.30">
    <property type="match status" value="1"/>
</dbReference>
<dbReference type="Proteomes" id="UP000006671">
    <property type="component" value="Unassembled WGS sequence"/>
</dbReference>
<dbReference type="InParanoid" id="D2V9C3"/>
<feature type="domain" description="N-acetyltransferase" evidence="1">
    <location>
        <begin position="57"/>
        <end position="148"/>
    </location>
</feature>
<evidence type="ECO:0000313" key="3">
    <source>
        <dbReference type="Proteomes" id="UP000006671"/>
    </source>
</evidence>
<dbReference type="InterPro" id="IPR016181">
    <property type="entry name" value="Acyl_CoA_acyltransferase"/>
</dbReference>
<dbReference type="PROSITE" id="PS51729">
    <property type="entry name" value="GNAT_YJDJ"/>
    <property type="match status" value="1"/>
</dbReference>
<name>D2V9C3_NAEGR</name>
<dbReference type="GeneID" id="8851210"/>
<organism evidence="3">
    <name type="scientific">Naegleria gruberi</name>
    <name type="common">Amoeba</name>
    <dbReference type="NCBI Taxonomy" id="5762"/>
    <lineage>
        <taxon>Eukaryota</taxon>
        <taxon>Discoba</taxon>
        <taxon>Heterolobosea</taxon>
        <taxon>Tetramitia</taxon>
        <taxon>Eutetramitia</taxon>
        <taxon>Vahlkampfiidae</taxon>
        <taxon>Naegleria</taxon>
    </lineage>
</organism>
<sequence length="149" mass="17422">MMKSVLNKLKGPTSELIHNKTFQNSNIMITRTFKCNLIQLKVDNQGKENNYFIASSQLRIYPDNFSYPLDDNGNYAILQFSKDSESGVYEFYHVEVPVAFKGKGIAMPFAKACFDHALENNWKVKVTCTYLKWKFLEKYYDTYERILVD</sequence>
<keyword evidence="3" id="KW-1185">Reference proteome</keyword>
<evidence type="ECO:0000259" key="1">
    <source>
        <dbReference type="PROSITE" id="PS51729"/>
    </source>
</evidence>
<dbReference type="KEGG" id="ngr:NAEGRDRAFT_65390"/>
<dbReference type="OrthoDB" id="74247at2759"/>
<dbReference type="InterPro" id="IPR031165">
    <property type="entry name" value="GNAT_YJDJ"/>
</dbReference>
<accession>D2V9C3</accession>
<protein>
    <submittedName>
        <fullName evidence="2">Predicted protein</fullName>
    </submittedName>
</protein>
<dbReference type="STRING" id="5762.D2V9C3"/>
<gene>
    <name evidence="2" type="ORF">NAEGRDRAFT_65390</name>
</gene>
<dbReference type="PANTHER" id="PTHR31435:SF9">
    <property type="entry name" value="PROTEIN NATD1"/>
    <property type="match status" value="1"/>
</dbReference>
<dbReference type="RefSeq" id="XP_002679177.1">
    <property type="nucleotide sequence ID" value="XM_002679131.1"/>
</dbReference>
<evidence type="ECO:0000313" key="2">
    <source>
        <dbReference type="EMBL" id="EFC46433.1"/>
    </source>
</evidence>
<dbReference type="SUPFAM" id="SSF55729">
    <property type="entry name" value="Acyl-CoA N-acyltransferases (Nat)"/>
    <property type="match status" value="1"/>
</dbReference>